<organism evidence="3 4">
    <name type="scientific">Comamonas testosteroni TK102</name>
    <dbReference type="NCBI Taxonomy" id="1392005"/>
    <lineage>
        <taxon>Bacteria</taxon>
        <taxon>Pseudomonadati</taxon>
        <taxon>Pseudomonadota</taxon>
        <taxon>Betaproteobacteria</taxon>
        <taxon>Burkholderiales</taxon>
        <taxon>Comamonadaceae</taxon>
        <taxon>Comamonas</taxon>
    </lineage>
</organism>
<dbReference type="RefSeq" id="WP_158407672.1">
    <property type="nucleotide sequence ID" value="NZ_CP006704.1"/>
</dbReference>
<name>A0A076PQ93_COMTE</name>
<dbReference type="Pfam" id="PF12728">
    <property type="entry name" value="HTH_17"/>
    <property type="match status" value="1"/>
</dbReference>
<protein>
    <recommendedName>
        <fullName evidence="2">Helix-turn-helix domain-containing protein</fullName>
    </recommendedName>
</protein>
<feature type="compositionally biased region" description="Basic and acidic residues" evidence="1">
    <location>
        <begin position="71"/>
        <end position="80"/>
    </location>
</feature>
<proteinExistence type="predicted"/>
<dbReference type="EMBL" id="CP006704">
    <property type="protein sequence ID" value="AIJ46906.1"/>
    <property type="molecule type" value="Genomic_DNA"/>
</dbReference>
<dbReference type="Proteomes" id="UP000028782">
    <property type="component" value="Chromosome"/>
</dbReference>
<evidence type="ECO:0000259" key="2">
    <source>
        <dbReference type="Pfam" id="PF12728"/>
    </source>
</evidence>
<evidence type="ECO:0000313" key="4">
    <source>
        <dbReference type="Proteomes" id="UP000028782"/>
    </source>
</evidence>
<sequence length="114" mass="13127">MSHTSQRLLIKRLTDETINAEQCAELLHCTEQRIEELTRSGELPGMKFGRGWIYVKADLLAYIADRARKEAEDRRQDLNARKSIPRLDTPIRPRRQTPPPLPVPTKAFVQGPRP</sequence>
<reference evidence="3 4" key="1">
    <citation type="journal article" date="2014" name="Genome Announc.">
        <title>Complete Genome Sequence of Polychlorinated Biphenyl Degrader Comamonas testosteroni TK102 (NBRC 109938).</title>
        <authorList>
            <person name="Fukuda K."/>
            <person name="Hosoyama A."/>
            <person name="Tsuchikane K."/>
            <person name="Ohji S."/>
            <person name="Yamazoe A."/>
            <person name="Fujita N."/>
            <person name="Shintani M."/>
            <person name="Kimbara K."/>
        </authorList>
    </citation>
    <scope>NUCLEOTIDE SEQUENCE [LARGE SCALE GENOMIC DNA]</scope>
    <source>
        <strain evidence="3">TK102</strain>
    </source>
</reference>
<gene>
    <name evidence="3" type="ORF">O987_13952</name>
</gene>
<feature type="domain" description="Helix-turn-helix" evidence="2">
    <location>
        <begin position="21"/>
        <end position="66"/>
    </location>
</feature>
<evidence type="ECO:0000313" key="3">
    <source>
        <dbReference type="EMBL" id="AIJ46906.1"/>
    </source>
</evidence>
<feature type="region of interest" description="Disordered" evidence="1">
    <location>
        <begin position="71"/>
        <end position="114"/>
    </location>
</feature>
<dbReference type="HOGENOM" id="CLU_2116838_0_0_4"/>
<dbReference type="AlphaFoldDB" id="A0A076PQ93"/>
<dbReference type="KEGG" id="ctes:O987_13952"/>
<evidence type="ECO:0000256" key="1">
    <source>
        <dbReference type="SAM" id="MobiDB-lite"/>
    </source>
</evidence>
<accession>A0A076PQ93</accession>
<dbReference type="InterPro" id="IPR041657">
    <property type="entry name" value="HTH_17"/>
</dbReference>